<dbReference type="PANTHER" id="PTHR46211:SF1">
    <property type="entry name" value="GLYCEROPHOSPHODIESTER PHOSPHODIESTERASE, CYTOPLASMIC"/>
    <property type="match status" value="1"/>
</dbReference>
<dbReference type="InterPro" id="IPR017946">
    <property type="entry name" value="PLC-like_Pdiesterase_TIM-brl"/>
</dbReference>
<evidence type="ECO:0000313" key="3">
    <source>
        <dbReference type="EMBL" id="MFD1425386.1"/>
    </source>
</evidence>
<gene>
    <name evidence="3" type="ORF">ACFQ4Y_00350</name>
</gene>
<feature type="signal peptide" evidence="1">
    <location>
        <begin position="1"/>
        <end position="34"/>
    </location>
</feature>
<organism evidence="3 4">
    <name type="scientific">Kroppenstedtia sanguinis</name>
    <dbReference type="NCBI Taxonomy" id="1380684"/>
    <lineage>
        <taxon>Bacteria</taxon>
        <taxon>Bacillati</taxon>
        <taxon>Bacillota</taxon>
        <taxon>Bacilli</taxon>
        <taxon>Bacillales</taxon>
        <taxon>Thermoactinomycetaceae</taxon>
        <taxon>Kroppenstedtia</taxon>
    </lineage>
</organism>
<dbReference type="Gene3D" id="3.20.20.190">
    <property type="entry name" value="Phosphatidylinositol (PI) phosphodiesterase"/>
    <property type="match status" value="1"/>
</dbReference>
<feature type="domain" description="GP-PDE" evidence="2">
    <location>
        <begin position="44"/>
        <end position="287"/>
    </location>
</feature>
<dbReference type="InterPro" id="IPR030395">
    <property type="entry name" value="GP_PDE_dom"/>
</dbReference>
<evidence type="ECO:0000259" key="2">
    <source>
        <dbReference type="PROSITE" id="PS51704"/>
    </source>
</evidence>
<dbReference type="PANTHER" id="PTHR46211">
    <property type="entry name" value="GLYCEROPHOSPHORYL DIESTER PHOSPHODIESTERASE"/>
    <property type="match status" value="1"/>
</dbReference>
<proteinExistence type="predicted"/>
<feature type="chain" id="PRO_5046243694" evidence="1">
    <location>
        <begin position="35"/>
        <end position="289"/>
    </location>
</feature>
<dbReference type="Pfam" id="PF03009">
    <property type="entry name" value="GDPD"/>
    <property type="match status" value="1"/>
</dbReference>
<reference evidence="4" key="1">
    <citation type="journal article" date="2019" name="Int. J. Syst. Evol. Microbiol.">
        <title>The Global Catalogue of Microorganisms (GCM) 10K type strain sequencing project: providing services to taxonomists for standard genome sequencing and annotation.</title>
        <authorList>
            <consortium name="The Broad Institute Genomics Platform"/>
            <consortium name="The Broad Institute Genome Sequencing Center for Infectious Disease"/>
            <person name="Wu L."/>
            <person name="Ma J."/>
        </authorList>
    </citation>
    <scope>NUCLEOTIDE SEQUENCE [LARGE SCALE GENOMIC DNA]</scope>
    <source>
        <strain evidence="4">S1</strain>
    </source>
</reference>
<dbReference type="SUPFAM" id="SSF51695">
    <property type="entry name" value="PLC-like phosphodiesterases"/>
    <property type="match status" value="1"/>
</dbReference>
<dbReference type="EMBL" id="JBHTNU010000001">
    <property type="protein sequence ID" value="MFD1425386.1"/>
    <property type="molecule type" value="Genomic_DNA"/>
</dbReference>
<comment type="caution">
    <text evidence="3">The sequence shown here is derived from an EMBL/GenBank/DDBJ whole genome shotgun (WGS) entry which is preliminary data.</text>
</comment>
<dbReference type="Proteomes" id="UP001597282">
    <property type="component" value="Unassembled WGS sequence"/>
</dbReference>
<dbReference type="RefSeq" id="WP_380162090.1">
    <property type="nucleotide sequence ID" value="NZ_JBHTNU010000001.1"/>
</dbReference>
<accession>A0ABW4C7B7</accession>
<name>A0ABW4C7B7_9BACL</name>
<keyword evidence="4" id="KW-1185">Reference proteome</keyword>
<dbReference type="PROSITE" id="PS51704">
    <property type="entry name" value="GP_PDE"/>
    <property type="match status" value="1"/>
</dbReference>
<keyword evidence="1" id="KW-0732">Signal</keyword>
<protein>
    <submittedName>
        <fullName evidence="3">Glycerophosphodiester phosphodiesterase</fullName>
    </submittedName>
</protein>
<sequence>MNPRKCRRPSLRLWGVLCLAVILLVGLHPGQAAAEPKGKVPSKFINVAHRGASGHAPENTIAAFDLAVKMKADYFEVDVQRSKDGRLVIMHDTSVDRTTDGTGEIRDLTLAQLKQLDAGSWFSPAYAGERVPTLEEVLDRYRGKGIKILIELKDPARYPGIERQVAKALAKRNLDKRDKVVVQSFDLKSIQRFHRWLPRVPIGVLLSKGDYQETGVTNAHLRSFAVYADYVNPDKDLVNADLVQRVHRHGMKILPYTIRDQSAANLLFAAGVDGFITDFPELGYPPYHP</sequence>
<evidence type="ECO:0000256" key="1">
    <source>
        <dbReference type="SAM" id="SignalP"/>
    </source>
</evidence>
<evidence type="ECO:0000313" key="4">
    <source>
        <dbReference type="Proteomes" id="UP001597282"/>
    </source>
</evidence>